<sequence length="532" mass="59168">MKTNIITLVSVTIAAVLIGYINTATVKDYQGANIVIQWNNALLTGIVETSPPPSVGSRSIALVHTAMYDAWAFYNSPARGVYMLRNLTNGYPPTDVKSDDMNKAISYAAYRMVSQFYPKSMNYYNNLMSQYGYDINDNSTKTSSGPSGVGNLAAKYTMENRVNDGSNQLGNINEGKPYSDYTNYSPANDVEPAQLRSPDNWQPLLVPQKDGNSTKQSFTTPQWAMVRPFSMKSGAFFRPKNPPPYAKFNSTRDDLIKSAQELIGFTSNITDFIKSVAEYWADGPNTVLPPGHWCQIAQYVSERDKHSVDKDIKLFFMLGNAVMDAGIACWDTKRFFDNARPVTMIPYLFKGIMVNGWNGLCQNHVDYDLADWIPYQDKYFVTPAFPDFTSGHSTFSASAAKVLQMFTGSDEFGDSVTIKKGSSQIEATCSDPVPAEDIVLKWDTFSAASEQAGLSRRYGGIHYDFSDYNGRDMGTRIGEQVVKRSRLLFKGVDPDTRTVVDGGDHDDSPNSSSKLVSSVLLLSLLQFIYYLF</sequence>
<dbReference type="AlphaFoldDB" id="A0A152A5X0"/>
<feature type="domain" description="Vanadium-dependent haloperoxidase NapH1-like second helical-bundle" evidence="2">
    <location>
        <begin position="314"/>
        <end position="479"/>
    </location>
</feature>
<dbReference type="PANTHER" id="PTHR34599">
    <property type="entry name" value="PEROXIDASE-RELATED"/>
    <property type="match status" value="1"/>
</dbReference>
<evidence type="ECO:0000313" key="4">
    <source>
        <dbReference type="Proteomes" id="UP000076078"/>
    </source>
</evidence>
<organism evidence="3 4">
    <name type="scientific">Tieghemostelium lacteum</name>
    <name type="common">Slime mold</name>
    <name type="synonym">Dictyostelium lacteum</name>
    <dbReference type="NCBI Taxonomy" id="361077"/>
    <lineage>
        <taxon>Eukaryota</taxon>
        <taxon>Amoebozoa</taxon>
        <taxon>Evosea</taxon>
        <taxon>Eumycetozoa</taxon>
        <taxon>Dictyostelia</taxon>
        <taxon>Dictyosteliales</taxon>
        <taxon>Raperosteliaceae</taxon>
        <taxon>Tieghemostelium</taxon>
    </lineage>
</organism>
<dbReference type="Gene3D" id="1.10.606.10">
    <property type="entry name" value="Vanadium-containing Chloroperoxidase, domain 2"/>
    <property type="match status" value="1"/>
</dbReference>
<dbReference type="PANTHER" id="PTHR34599:SF2">
    <property type="entry name" value="TRAF-TYPE DOMAIN-CONTAINING PROTEIN"/>
    <property type="match status" value="1"/>
</dbReference>
<keyword evidence="4" id="KW-1185">Reference proteome</keyword>
<dbReference type="InterPro" id="IPR049283">
    <property type="entry name" value="DUF6851"/>
</dbReference>
<dbReference type="InterPro" id="IPR055161">
    <property type="entry name" value="NapH1-like_2nd"/>
</dbReference>
<dbReference type="Gene3D" id="1.20.144.10">
    <property type="entry name" value="Phosphatidic acid phosphatase type 2/haloperoxidase"/>
    <property type="match status" value="1"/>
</dbReference>
<reference evidence="3 4" key="1">
    <citation type="submission" date="2015-12" db="EMBL/GenBank/DDBJ databases">
        <title>Dictyostelia acquired genes for synthesis and detection of signals that induce cell-type specialization by lateral gene transfer from prokaryotes.</title>
        <authorList>
            <person name="Gloeckner G."/>
            <person name="Schaap P."/>
        </authorList>
    </citation>
    <scope>NUCLEOTIDE SEQUENCE [LARGE SCALE GENOMIC DNA]</scope>
    <source>
        <strain evidence="3 4">TK</strain>
    </source>
</reference>
<dbReference type="CDD" id="cd03398">
    <property type="entry name" value="PAP2_haloperoxidase"/>
    <property type="match status" value="1"/>
</dbReference>
<dbReference type="Pfam" id="PF22778">
    <property type="entry name" value="VCPO_2nd"/>
    <property type="match status" value="1"/>
</dbReference>
<dbReference type="InterPro" id="IPR016119">
    <property type="entry name" value="Br/Cl_peroxidase_C"/>
</dbReference>
<proteinExistence type="predicted"/>
<dbReference type="InterPro" id="IPR052559">
    <property type="entry name" value="V-haloperoxidase"/>
</dbReference>
<feature type="domain" description="DUF6851" evidence="1">
    <location>
        <begin position="62"/>
        <end position="203"/>
    </location>
</feature>
<dbReference type="OrthoDB" id="9997027at2759"/>
<gene>
    <name evidence="3" type="ORF">DLAC_01494</name>
</gene>
<dbReference type="InParanoid" id="A0A152A5X0"/>
<evidence type="ECO:0000259" key="1">
    <source>
        <dbReference type="Pfam" id="PF21167"/>
    </source>
</evidence>
<dbReference type="EMBL" id="LODT01000006">
    <property type="protein sequence ID" value="KYR01505.1"/>
    <property type="molecule type" value="Genomic_DNA"/>
</dbReference>
<dbReference type="InterPro" id="IPR036938">
    <property type="entry name" value="PAP2/HPO_sf"/>
</dbReference>
<dbReference type="GO" id="GO:0004601">
    <property type="term" value="F:peroxidase activity"/>
    <property type="evidence" value="ECO:0007669"/>
    <property type="project" value="InterPro"/>
</dbReference>
<accession>A0A152A5X0</accession>
<protein>
    <recommendedName>
        <fullName evidence="5">Phosphoesterase</fullName>
    </recommendedName>
</protein>
<dbReference type="SUPFAM" id="SSF48317">
    <property type="entry name" value="Acid phosphatase/Vanadium-dependent haloperoxidase"/>
    <property type="match status" value="1"/>
</dbReference>
<evidence type="ECO:0008006" key="5">
    <source>
        <dbReference type="Google" id="ProtNLM"/>
    </source>
</evidence>
<comment type="caution">
    <text evidence="3">The sequence shown here is derived from an EMBL/GenBank/DDBJ whole genome shotgun (WGS) entry which is preliminary data.</text>
</comment>
<evidence type="ECO:0000313" key="3">
    <source>
        <dbReference type="EMBL" id="KYR01505.1"/>
    </source>
</evidence>
<dbReference type="Proteomes" id="UP000076078">
    <property type="component" value="Unassembled WGS sequence"/>
</dbReference>
<dbReference type="OMA" id="KMIAEYW"/>
<dbReference type="Pfam" id="PF21167">
    <property type="entry name" value="DUF6851"/>
    <property type="match status" value="1"/>
</dbReference>
<evidence type="ECO:0000259" key="2">
    <source>
        <dbReference type="Pfam" id="PF22778"/>
    </source>
</evidence>
<name>A0A152A5X0_TIELA</name>